<gene>
    <name evidence="1" type="ORF">N7509_006140</name>
</gene>
<protein>
    <submittedName>
        <fullName evidence="1">Uncharacterized protein</fullName>
    </submittedName>
</protein>
<dbReference type="AlphaFoldDB" id="A0A9X0BAR0"/>
<evidence type="ECO:0000313" key="1">
    <source>
        <dbReference type="EMBL" id="KAJ5398027.1"/>
    </source>
</evidence>
<dbReference type="GeneID" id="81369757"/>
<name>A0A9X0BAR0_9EURO</name>
<proteinExistence type="predicted"/>
<sequence>MALDQECLPLATTSFEFDITLPQWLPESLIGPEDCFIEYGLQSCICDTKKERKYVNQYLTVCREIPNNHPLHATQTIIINDNHTLEVEAFTTDYEGNKFKVRIVNIVSQELFTSLTATGIFFVPYHYLLPTWNRNLQCKYLGAYKREIDDYMASEI</sequence>
<organism evidence="1 2">
    <name type="scientific">Penicillium cosmopolitanum</name>
    <dbReference type="NCBI Taxonomy" id="1131564"/>
    <lineage>
        <taxon>Eukaryota</taxon>
        <taxon>Fungi</taxon>
        <taxon>Dikarya</taxon>
        <taxon>Ascomycota</taxon>
        <taxon>Pezizomycotina</taxon>
        <taxon>Eurotiomycetes</taxon>
        <taxon>Eurotiomycetidae</taxon>
        <taxon>Eurotiales</taxon>
        <taxon>Aspergillaceae</taxon>
        <taxon>Penicillium</taxon>
    </lineage>
</organism>
<accession>A0A9X0BAR0</accession>
<dbReference type="EMBL" id="JAPZBU010000006">
    <property type="protein sequence ID" value="KAJ5398027.1"/>
    <property type="molecule type" value="Genomic_DNA"/>
</dbReference>
<keyword evidence="2" id="KW-1185">Reference proteome</keyword>
<reference evidence="1" key="2">
    <citation type="journal article" date="2023" name="IMA Fungus">
        <title>Comparative genomic study of the Penicillium genus elucidates a diverse pangenome and 15 lateral gene transfer events.</title>
        <authorList>
            <person name="Petersen C."/>
            <person name="Sorensen T."/>
            <person name="Nielsen M.R."/>
            <person name="Sondergaard T.E."/>
            <person name="Sorensen J.L."/>
            <person name="Fitzpatrick D.A."/>
            <person name="Frisvad J.C."/>
            <person name="Nielsen K.L."/>
        </authorList>
    </citation>
    <scope>NUCLEOTIDE SEQUENCE</scope>
    <source>
        <strain evidence="1">IBT 29677</strain>
    </source>
</reference>
<comment type="caution">
    <text evidence="1">The sequence shown here is derived from an EMBL/GenBank/DDBJ whole genome shotgun (WGS) entry which is preliminary data.</text>
</comment>
<dbReference type="Proteomes" id="UP001147747">
    <property type="component" value="Unassembled WGS sequence"/>
</dbReference>
<reference evidence="1" key="1">
    <citation type="submission" date="2022-12" db="EMBL/GenBank/DDBJ databases">
        <authorList>
            <person name="Petersen C."/>
        </authorList>
    </citation>
    <scope>NUCLEOTIDE SEQUENCE</scope>
    <source>
        <strain evidence="1">IBT 29677</strain>
    </source>
</reference>
<dbReference type="RefSeq" id="XP_056490079.1">
    <property type="nucleotide sequence ID" value="XM_056630777.1"/>
</dbReference>
<evidence type="ECO:0000313" key="2">
    <source>
        <dbReference type="Proteomes" id="UP001147747"/>
    </source>
</evidence>